<evidence type="ECO:0000313" key="1">
    <source>
        <dbReference type="EMBL" id="RCK77967.1"/>
    </source>
</evidence>
<name>A0A367ZJD6_9BACT</name>
<comment type="caution">
    <text evidence="1">The sequence shown here is derived from an EMBL/GenBank/DDBJ whole genome shotgun (WGS) entry which is preliminary data.</text>
</comment>
<protein>
    <submittedName>
        <fullName evidence="1">Uncharacterized protein</fullName>
    </submittedName>
</protein>
<reference evidence="1 2" key="1">
    <citation type="submission" date="2018-05" db="EMBL/GenBank/DDBJ databases">
        <title>A metagenomic window into the 2 km-deep terrestrial subsurface aquifer revealed taxonomically and functionally diverse microbial community comprising novel uncultured bacterial lineages.</title>
        <authorList>
            <person name="Kadnikov V.V."/>
            <person name="Mardanov A.V."/>
            <person name="Beletsky A.V."/>
            <person name="Banks D."/>
            <person name="Pimenov N.V."/>
            <person name="Frank Y.A."/>
            <person name="Karnachuk O.V."/>
            <person name="Ravin N.V."/>
        </authorList>
    </citation>
    <scope>NUCLEOTIDE SEQUENCE [LARGE SCALE GENOMIC DNA]</scope>
    <source>
        <strain evidence="1">BY5</strain>
    </source>
</reference>
<accession>A0A367ZJD6</accession>
<dbReference type="Proteomes" id="UP000252355">
    <property type="component" value="Unassembled WGS sequence"/>
</dbReference>
<dbReference type="AlphaFoldDB" id="A0A367ZJD6"/>
<gene>
    <name evidence="1" type="ORF">OZSIB_1876</name>
</gene>
<dbReference type="EMBL" id="QOQW01000029">
    <property type="protein sequence ID" value="RCK77967.1"/>
    <property type="molecule type" value="Genomic_DNA"/>
</dbReference>
<proteinExistence type="predicted"/>
<organism evidence="1 2">
    <name type="scientific">Candidatus Ozemobacter sibiricus</name>
    <dbReference type="NCBI Taxonomy" id="2268124"/>
    <lineage>
        <taxon>Bacteria</taxon>
        <taxon>Candidatus Ozemobacteria</taxon>
        <taxon>Candidatus Ozemobacterales</taxon>
        <taxon>Candidatus Ozemobacteraceae</taxon>
        <taxon>Candidatus Ozemobacter</taxon>
    </lineage>
</organism>
<evidence type="ECO:0000313" key="2">
    <source>
        <dbReference type="Proteomes" id="UP000252355"/>
    </source>
</evidence>
<sequence length="343" mass="37004">MPLPVPPIWRLWTFGTQLTAAFLLARLIDGGVTLLLGPPPGYSTWAGGTAWPFWLSFLTAFLLKDSLPGLWHLRRLFGHVLLPTRGALPPFVSLRRHLPWLLPFGWLYGWHPYRLWIDPTFGPPATGALQVDPGWIATAQAGALIAALGVINQFLLGSSGTSLGDFLGGTEATATATAGKTGPDTSTLWTRCLLVLALAGLTLQADLPTMLARDWSEPSRQAIEGSARIDGEVWWQAGLANWATWQRYRALAPAPARLAMILKREGNGTSLGSVVEWTTIPDGLSASETWALAQEKAPGAQLGPGPTGWFGRLACQIPGVLFGSVEEVHFDDQGAVLSRKVFE</sequence>